<evidence type="ECO:0000313" key="2">
    <source>
        <dbReference type="EMBL" id="RDL45703.1"/>
    </source>
</evidence>
<dbReference type="EMBL" id="QKRA01000001">
    <property type="protein sequence ID" value="RDL45703.1"/>
    <property type="molecule type" value="Genomic_DNA"/>
</dbReference>
<keyword evidence="1" id="KW-1133">Transmembrane helix</keyword>
<feature type="transmembrane region" description="Helical" evidence="1">
    <location>
        <begin position="88"/>
        <end position="114"/>
    </location>
</feature>
<dbReference type="OrthoDB" id="6199376at2"/>
<protein>
    <submittedName>
        <fullName evidence="2">Uncharacterized protein</fullName>
    </submittedName>
</protein>
<reference evidence="2 3" key="1">
    <citation type="submission" date="2018-06" db="EMBL/GenBank/DDBJ databases">
        <title>Marinomonas sp. YLB-05 draft genome sequence.</title>
        <authorList>
            <person name="Yu L."/>
            <person name="Tang X."/>
        </authorList>
    </citation>
    <scope>NUCLEOTIDE SEQUENCE [LARGE SCALE GENOMIC DNA]</scope>
    <source>
        <strain evidence="2 3">YLB-05</strain>
    </source>
</reference>
<keyword evidence="1" id="KW-0472">Membrane</keyword>
<dbReference type="Proteomes" id="UP000254326">
    <property type="component" value="Unassembled WGS sequence"/>
</dbReference>
<gene>
    <name evidence="2" type="ORF">DN730_01240</name>
</gene>
<feature type="transmembrane region" description="Helical" evidence="1">
    <location>
        <begin position="29"/>
        <end position="49"/>
    </location>
</feature>
<evidence type="ECO:0000313" key="3">
    <source>
        <dbReference type="Proteomes" id="UP000254326"/>
    </source>
</evidence>
<comment type="caution">
    <text evidence="2">The sequence shown here is derived from an EMBL/GenBank/DDBJ whole genome shotgun (WGS) entry which is preliminary data.</text>
</comment>
<keyword evidence="3" id="KW-1185">Reference proteome</keyword>
<dbReference type="RefSeq" id="WP_115466292.1">
    <property type="nucleotide sequence ID" value="NZ_QKRA01000001.1"/>
</dbReference>
<dbReference type="AlphaFoldDB" id="A0A370UD41"/>
<proteinExistence type="predicted"/>
<keyword evidence="1" id="KW-0812">Transmembrane</keyword>
<organism evidence="2 3">
    <name type="scientific">Marinomonas piezotolerans</name>
    <dbReference type="NCBI Taxonomy" id="2213058"/>
    <lineage>
        <taxon>Bacteria</taxon>
        <taxon>Pseudomonadati</taxon>
        <taxon>Pseudomonadota</taxon>
        <taxon>Gammaproteobacteria</taxon>
        <taxon>Oceanospirillales</taxon>
        <taxon>Oceanospirillaceae</taxon>
        <taxon>Marinomonas</taxon>
    </lineage>
</organism>
<evidence type="ECO:0000256" key="1">
    <source>
        <dbReference type="SAM" id="Phobius"/>
    </source>
</evidence>
<name>A0A370UD41_9GAMM</name>
<sequence>MSKQNINAVLDFDYHHHVKRMAFRGKHMLLIYLVFYSQIALSRFMPSWYSKDLININQPFQHPHYRRLTKRYKRRLSTVKTLWTATGLFALLFPAPPAIVGATLFSTCLSFAILDESE</sequence>
<accession>A0A370UD41</accession>